<organism evidence="2 3">
    <name type="scientific">Allohahella marinimesophila</name>
    <dbReference type="NCBI Taxonomy" id="1054972"/>
    <lineage>
        <taxon>Bacteria</taxon>
        <taxon>Pseudomonadati</taxon>
        <taxon>Pseudomonadota</taxon>
        <taxon>Gammaproteobacteria</taxon>
        <taxon>Oceanospirillales</taxon>
        <taxon>Hahellaceae</taxon>
        <taxon>Allohahella</taxon>
    </lineage>
</organism>
<dbReference type="EMBL" id="BAABBO010000019">
    <property type="protein sequence ID" value="GAA3976107.1"/>
    <property type="molecule type" value="Genomic_DNA"/>
</dbReference>
<protein>
    <submittedName>
        <fullName evidence="2">Molybdopterin-synthase adenylyltransferase MoeB</fullName>
    </submittedName>
</protein>
<proteinExistence type="predicted"/>
<dbReference type="InterPro" id="IPR045886">
    <property type="entry name" value="ThiF/MoeB/HesA"/>
</dbReference>
<keyword evidence="3" id="KW-1185">Reference proteome</keyword>
<dbReference type="Gene3D" id="3.40.50.720">
    <property type="entry name" value="NAD(P)-binding Rossmann-like Domain"/>
    <property type="match status" value="1"/>
</dbReference>
<evidence type="ECO:0000313" key="3">
    <source>
        <dbReference type="Proteomes" id="UP001501337"/>
    </source>
</evidence>
<evidence type="ECO:0000259" key="1">
    <source>
        <dbReference type="Pfam" id="PF00899"/>
    </source>
</evidence>
<dbReference type="Pfam" id="PF00899">
    <property type="entry name" value="ThiF"/>
    <property type="match status" value="1"/>
</dbReference>
<reference evidence="3" key="1">
    <citation type="journal article" date="2019" name="Int. J. Syst. Evol. Microbiol.">
        <title>The Global Catalogue of Microorganisms (GCM) 10K type strain sequencing project: providing services to taxonomists for standard genome sequencing and annotation.</title>
        <authorList>
            <consortium name="The Broad Institute Genomics Platform"/>
            <consortium name="The Broad Institute Genome Sequencing Center for Infectious Disease"/>
            <person name="Wu L."/>
            <person name="Ma J."/>
        </authorList>
    </citation>
    <scope>NUCLEOTIDE SEQUENCE [LARGE SCALE GENOMIC DNA]</scope>
    <source>
        <strain evidence="3">JCM 17555</strain>
    </source>
</reference>
<dbReference type="CDD" id="cd00757">
    <property type="entry name" value="ThiF_MoeB_HesA_family"/>
    <property type="match status" value="1"/>
</dbReference>
<dbReference type="NCBIfam" id="NF004281">
    <property type="entry name" value="PRK05690.1"/>
    <property type="match status" value="1"/>
</dbReference>
<accession>A0ABP7Q4B3</accession>
<dbReference type="PANTHER" id="PTHR10953">
    <property type="entry name" value="UBIQUITIN-ACTIVATING ENZYME E1"/>
    <property type="match status" value="1"/>
</dbReference>
<gene>
    <name evidence="2" type="ORF">GCM10022278_36180</name>
</gene>
<dbReference type="SUPFAM" id="SSF69572">
    <property type="entry name" value="Activating enzymes of the ubiquitin-like proteins"/>
    <property type="match status" value="1"/>
</dbReference>
<keyword evidence="2" id="KW-0808">Transferase</keyword>
<feature type="domain" description="THIF-type NAD/FAD binding fold" evidence="1">
    <location>
        <begin position="19"/>
        <end position="253"/>
    </location>
</feature>
<keyword evidence="2" id="KW-0548">Nucleotidyltransferase</keyword>
<evidence type="ECO:0000313" key="2">
    <source>
        <dbReference type="EMBL" id="GAA3976107.1"/>
    </source>
</evidence>
<dbReference type="InterPro" id="IPR000594">
    <property type="entry name" value="ThiF_NAD_FAD-bd"/>
</dbReference>
<dbReference type="PANTHER" id="PTHR10953:SF102">
    <property type="entry name" value="ADENYLYLTRANSFERASE AND SULFURTRANSFERASE MOCS3"/>
    <property type="match status" value="1"/>
</dbReference>
<dbReference type="InterPro" id="IPR035985">
    <property type="entry name" value="Ubiquitin-activating_enz"/>
</dbReference>
<dbReference type="Proteomes" id="UP001501337">
    <property type="component" value="Unassembled WGS sequence"/>
</dbReference>
<sequence>MTDASQPDTGLSDDELLRYSRHILHPGIDYEGQLALKQGRVAIVGAGGLGCPAAMYLAASGVGSLTIFDDDSVEASNLQRQIGFTSVDIGQAKAEALCARLSALNPHIRVQSVVSRFTEATGAPEDFDLVLDCSDNFATRAGVNKFCVSRRVPLVSGAAIRNEGQLCVFDSRVEGSACYHCLYGDLDESGGAANCAESGVLSPLVGVIGALQAVEATKVLFGRHQDSLGKLLLYDATGVLFRTLRFSQDPECAVCGNTPSPRP</sequence>
<comment type="caution">
    <text evidence="2">The sequence shown here is derived from an EMBL/GenBank/DDBJ whole genome shotgun (WGS) entry which is preliminary data.</text>
</comment>
<name>A0ABP7Q4B3_9GAMM</name>
<dbReference type="RefSeq" id="WP_344809053.1">
    <property type="nucleotide sequence ID" value="NZ_BAABBO010000019.1"/>
</dbReference>
<dbReference type="GO" id="GO:0016779">
    <property type="term" value="F:nucleotidyltransferase activity"/>
    <property type="evidence" value="ECO:0007669"/>
    <property type="project" value="UniProtKB-KW"/>
</dbReference>